<name>A0A919LAG0_9ACTN</name>
<evidence type="ECO:0008006" key="3">
    <source>
        <dbReference type="Google" id="ProtNLM"/>
    </source>
</evidence>
<organism evidence="1 2">
    <name type="scientific">Streptomyces xanthophaeus</name>
    <dbReference type="NCBI Taxonomy" id="67385"/>
    <lineage>
        <taxon>Bacteria</taxon>
        <taxon>Bacillati</taxon>
        <taxon>Actinomycetota</taxon>
        <taxon>Actinomycetes</taxon>
        <taxon>Kitasatosporales</taxon>
        <taxon>Streptomycetaceae</taxon>
        <taxon>Streptomyces</taxon>
    </lineage>
</organism>
<evidence type="ECO:0000313" key="2">
    <source>
        <dbReference type="Proteomes" id="UP000600026"/>
    </source>
</evidence>
<comment type="caution">
    <text evidence="1">The sequence shown here is derived from an EMBL/GenBank/DDBJ whole genome shotgun (WGS) entry which is preliminary data.</text>
</comment>
<evidence type="ECO:0000313" key="1">
    <source>
        <dbReference type="EMBL" id="GHI86043.1"/>
    </source>
</evidence>
<reference evidence="1" key="1">
    <citation type="submission" date="2020-09" db="EMBL/GenBank/DDBJ databases">
        <title>Whole genome shotgun sequence of Streptomyces xanthophaeus NBRC 12829.</title>
        <authorList>
            <person name="Komaki H."/>
            <person name="Tamura T."/>
        </authorList>
    </citation>
    <scope>NUCLEOTIDE SEQUENCE</scope>
    <source>
        <strain evidence="1">NBRC 12829</strain>
    </source>
</reference>
<dbReference type="AlphaFoldDB" id="A0A919LAG0"/>
<accession>A0A919LAG0</accession>
<keyword evidence="2" id="KW-1185">Reference proteome</keyword>
<protein>
    <recommendedName>
        <fullName evidence="3">Transposase</fullName>
    </recommendedName>
</protein>
<dbReference type="Proteomes" id="UP000600026">
    <property type="component" value="Unassembled WGS sequence"/>
</dbReference>
<proteinExistence type="predicted"/>
<sequence length="79" mass="8516">MLADEGYSSRAIREHLRKRKIRAVVPQPDDQIAHRKRLIRLFTGYRIGGQVMRVAGLPALSPTGTSAGSVGCCVVRGGG</sequence>
<gene>
    <name evidence="1" type="ORF">Sxan_34070</name>
</gene>
<dbReference type="EMBL" id="BNEE01000006">
    <property type="protein sequence ID" value="GHI86043.1"/>
    <property type="molecule type" value="Genomic_DNA"/>
</dbReference>